<dbReference type="Pfam" id="PF23666">
    <property type="entry name" value="Rcc01698_C"/>
    <property type="match status" value="1"/>
</dbReference>
<dbReference type="Proteomes" id="UP000613011">
    <property type="component" value="Unassembled WGS sequence"/>
</dbReference>
<organism evidence="2 3">
    <name type="scientific">Ramlibacter aurantiacus</name>
    <dbReference type="NCBI Taxonomy" id="2801330"/>
    <lineage>
        <taxon>Bacteria</taxon>
        <taxon>Pseudomonadati</taxon>
        <taxon>Pseudomonadota</taxon>
        <taxon>Betaproteobacteria</taxon>
        <taxon>Burkholderiales</taxon>
        <taxon>Comamonadaceae</taxon>
        <taxon>Ramlibacter</taxon>
    </lineage>
</organism>
<accession>A0A936ZLZ8</accession>
<evidence type="ECO:0000259" key="1">
    <source>
        <dbReference type="Pfam" id="PF23666"/>
    </source>
</evidence>
<dbReference type="AlphaFoldDB" id="A0A936ZLZ8"/>
<evidence type="ECO:0000313" key="2">
    <source>
        <dbReference type="EMBL" id="MBL0419748.1"/>
    </source>
</evidence>
<gene>
    <name evidence="2" type="ORF">JI739_05240</name>
</gene>
<sequence length="302" mass="31612">MNINMLRDSDDDAGFYAAACGLATGWRGAALFQSSDAGATYSMLASLTGNATLGTVSNALGDFHGGNIPDELNSVTVVLAHGTLSSVPYASFINGAQVAVVGSEIVSFRDAALNGDGSYTLRGLLRGRRGSEYAMGAHVAGERFVLLNPETIARVAAGTAEIGMTRLYKAVTYGSSLAVTPAQSFTNEGMGLKPYAPVHLGGGRDAAGDLALNWMRRSRVSGEWRDAVDVPLGETTEAYDVEIWDSTYTTLKRTITGISAPTTVYTAVQQTADFGAPQSTVYFRVFQLSSIVGRGHAASGSV</sequence>
<feature type="domain" description="Rcc01698-like C-terminal" evidence="1">
    <location>
        <begin position="51"/>
        <end position="145"/>
    </location>
</feature>
<dbReference type="RefSeq" id="WP_201682755.1">
    <property type="nucleotide sequence ID" value="NZ_JAEQNA010000001.1"/>
</dbReference>
<evidence type="ECO:0000313" key="3">
    <source>
        <dbReference type="Proteomes" id="UP000613011"/>
    </source>
</evidence>
<dbReference type="InterPro" id="IPR056490">
    <property type="entry name" value="Rcc01698_C"/>
</dbReference>
<reference evidence="2" key="1">
    <citation type="submission" date="2021-01" db="EMBL/GenBank/DDBJ databases">
        <title>Ramlibacter sp. strain AW1 16S ribosomal RNA gene Genome sequencing and assembly.</title>
        <authorList>
            <person name="Kang M."/>
        </authorList>
    </citation>
    <scope>NUCLEOTIDE SEQUENCE</scope>
    <source>
        <strain evidence="2">AW1</strain>
    </source>
</reference>
<protein>
    <recommendedName>
        <fullName evidence="1">Rcc01698-like C-terminal domain-containing protein</fullName>
    </recommendedName>
</protein>
<keyword evidence="3" id="KW-1185">Reference proteome</keyword>
<proteinExistence type="predicted"/>
<comment type="caution">
    <text evidence="2">The sequence shown here is derived from an EMBL/GenBank/DDBJ whole genome shotgun (WGS) entry which is preliminary data.</text>
</comment>
<dbReference type="EMBL" id="JAEQNA010000001">
    <property type="protein sequence ID" value="MBL0419748.1"/>
    <property type="molecule type" value="Genomic_DNA"/>
</dbReference>
<name>A0A936ZLZ8_9BURK</name>